<evidence type="ECO:0000313" key="4">
    <source>
        <dbReference type="Proteomes" id="UP000660247"/>
    </source>
</evidence>
<comment type="caution">
    <text evidence="3">The sequence shown here is derived from an EMBL/GenBank/DDBJ whole genome shotgun (WGS) entry which is preliminary data.</text>
</comment>
<protein>
    <submittedName>
        <fullName evidence="3">LMBL3 protein</fullName>
    </submittedName>
</protein>
<dbReference type="Gene3D" id="2.30.30.140">
    <property type="match status" value="1"/>
</dbReference>
<dbReference type="AlphaFoldDB" id="A0A851DDB9"/>
<feature type="repeat" description="MBT" evidence="2">
    <location>
        <begin position="1"/>
        <end position="70"/>
    </location>
</feature>
<dbReference type="PROSITE" id="PS51079">
    <property type="entry name" value="MBT"/>
    <property type="match status" value="1"/>
</dbReference>
<dbReference type="GO" id="GO:0003682">
    <property type="term" value="F:chromatin binding"/>
    <property type="evidence" value="ECO:0007669"/>
    <property type="project" value="TreeGrafter"/>
</dbReference>
<dbReference type="SUPFAM" id="SSF63748">
    <property type="entry name" value="Tudor/PWWP/MBT"/>
    <property type="match status" value="1"/>
</dbReference>
<feature type="non-terminal residue" evidence="3">
    <location>
        <position position="70"/>
    </location>
</feature>
<dbReference type="GO" id="GO:0042393">
    <property type="term" value="F:histone binding"/>
    <property type="evidence" value="ECO:0007669"/>
    <property type="project" value="TreeGrafter"/>
</dbReference>
<dbReference type="Proteomes" id="UP000660247">
    <property type="component" value="Unassembled WGS sequence"/>
</dbReference>
<evidence type="ECO:0000256" key="1">
    <source>
        <dbReference type="ARBA" id="ARBA00022737"/>
    </source>
</evidence>
<dbReference type="Pfam" id="PF02820">
    <property type="entry name" value="MBT"/>
    <property type="match status" value="1"/>
</dbReference>
<organism evidence="3 4">
    <name type="scientific">Todus mexicanus</name>
    <name type="common">Puerto Rican tody</name>
    <dbReference type="NCBI Taxonomy" id="135184"/>
    <lineage>
        <taxon>Eukaryota</taxon>
        <taxon>Metazoa</taxon>
        <taxon>Chordata</taxon>
        <taxon>Craniata</taxon>
        <taxon>Vertebrata</taxon>
        <taxon>Euteleostomi</taxon>
        <taxon>Archelosauria</taxon>
        <taxon>Archosauria</taxon>
        <taxon>Dinosauria</taxon>
        <taxon>Saurischia</taxon>
        <taxon>Theropoda</taxon>
        <taxon>Coelurosauria</taxon>
        <taxon>Aves</taxon>
        <taxon>Neognathae</taxon>
        <taxon>Neoaves</taxon>
        <taxon>Telluraves</taxon>
        <taxon>Coraciimorphae</taxon>
        <taxon>Coraciiformes</taxon>
        <taxon>Todidae</taxon>
        <taxon>Todus</taxon>
    </lineage>
</organism>
<proteinExistence type="predicted"/>
<dbReference type="InterPro" id="IPR004092">
    <property type="entry name" value="Mbt"/>
</dbReference>
<dbReference type="SMART" id="SM00561">
    <property type="entry name" value="MBT"/>
    <property type="match status" value="1"/>
</dbReference>
<evidence type="ECO:0000256" key="2">
    <source>
        <dbReference type="PROSITE-ProRule" id="PRU00459"/>
    </source>
</evidence>
<keyword evidence="4" id="KW-1185">Reference proteome</keyword>
<dbReference type="OrthoDB" id="8188861at2759"/>
<accession>A0A851DDB9</accession>
<dbReference type="InterPro" id="IPR050548">
    <property type="entry name" value="PcG_chromatin_remod_factors"/>
</dbReference>
<dbReference type="PANTHER" id="PTHR12247">
    <property type="entry name" value="POLYCOMB GROUP PROTEIN"/>
    <property type="match status" value="1"/>
</dbReference>
<feature type="non-terminal residue" evidence="3">
    <location>
        <position position="1"/>
    </location>
</feature>
<name>A0A851DDB9_TODME</name>
<dbReference type="GO" id="GO:0045892">
    <property type="term" value="P:negative regulation of DNA-templated transcription"/>
    <property type="evidence" value="ECO:0007669"/>
    <property type="project" value="TreeGrafter"/>
</dbReference>
<gene>
    <name evidence="3" type="primary">L3mbtl3_1</name>
    <name evidence="3" type="ORF">TODMEX_R00740</name>
</gene>
<dbReference type="CDD" id="cd20103">
    <property type="entry name" value="MBT_L3MBTL1-like_rpt3"/>
    <property type="match status" value="1"/>
</dbReference>
<sequence>GFQKNMKLEVVDKRNPVFIRVATIVDTDDYRIKVHFDGWDSIYDYWTDVDSPDIHPAGWCTKTGHPLQPP</sequence>
<reference evidence="3" key="1">
    <citation type="submission" date="2019-10" db="EMBL/GenBank/DDBJ databases">
        <title>Bird 10,000 Genomes (B10K) Project - Family phase.</title>
        <authorList>
            <person name="Zhang G."/>
        </authorList>
    </citation>
    <scope>NUCLEOTIDE SEQUENCE</scope>
    <source>
        <strain evidence="3">B10K-DU-002-69</strain>
        <tissue evidence="3">Muscle</tissue>
    </source>
</reference>
<evidence type="ECO:0000313" key="3">
    <source>
        <dbReference type="EMBL" id="NWI66403.1"/>
    </source>
</evidence>
<keyword evidence="1" id="KW-0677">Repeat</keyword>
<dbReference type="EMBL" id="WEIS01047152">
    <property type="protein sequence ID" value="NWI66403.1"/>
    <property type="molecule type" value="Genomic_DNA"/>
</dbReference>
<dbReference type="GO" id="GO:0005634">
    <property type="term" value="C:nucleus"/>
    <property type="evidence" value="ECO:0007669"/>
    <property type="project" value="InterPro"/>
</dbReference>
<dbReference type="PANTHER" id="PTHR12247:SF131">
    <property type="entry name" value="LD05287P"/>
    <property type="match status" value="1"/>
</dbReference>